<proteinExistence type="predicted"/>
<accession>A0A8K0WBV8</accession>
<protein>
    <submittedName>
        <fullName evidence="2">Heterokaryon incompatibility protein-domain-containing protein</fullName>
    </submittedName>
</protein>
<feature type="domain" description="Heterokaryon incompatibility" evidence="1">
    <location>
        <begin position="245"/>
        <end position="411"/>
    </location>
</feature>
<dbReference type="EMBL" id="JAGPXF010000004">
    <property type="protein sequence ID" value="KAH7246574.1"/>
    <property type="molecule type" value="Genomic_DNA"/>
</dbReference>
<comment type="caution">
    <text evidence="2">The sequence shown here is derived from an EMBL/GenBank/DDBJ whole genome shotgun (WGS) entry which is preliminary data.</text>
</comment>
<dbReference type="OrthoDB" id="47007at2759"/>
<dbReference type="Pfam" id="PF06985">
    <property type="entry name" value="HET"/>
    <property type="match status" value="1"/>
</dbReference>
<name>A0A8K0WBV8_9HYPO</name>
<dbReference type="AlphaFoldDB" id="A0A8K0WBV8"/>
<dbReference type="PANTHER" id="PTHR33112:SF16">
    <property type="entry name" value="HETEROKARYON INCOMPATIBILITY DOMAIN-CONTAINING PROTEIN"/>
    <property type="match status" value="1"/>
</dbReference>
<reference evidence="2" key="1">
    <citation type="journal article" date="2021" name="Nat. Commun.">
        <title>Genetic determinants of endophytism in the Arabidopsis root mycobiome.</title>
        <authorList>
            <person name="Mesny F."/>
            <person name="Miyauchi S."/>
            <person name="Thiergart T."/>
            <person name="Pickel B."/>
            <person name="Atanasova L."/>
            <person name="Karlsson M."/>
            <person name="Huettel B."/>
            <person name="Barry K.W."/>
            <person name="Haridas S."/>
            <person name="Chen C."/>
            <person name="Bauer D."/>
            <person name="Andreopoulos W."/>
            <person name="Pangilinan J."/>
            <person name="LaButti K."/>
            <person name="Riley R."/>
            <person name="Lipzen A."/>
            <person name="Clum A."/>
            <person name="Drula E."/>
            <person name="Henrissat B."/>
            <person name="Kohler A."/>
            <person name="Grigoriev I.V."/>
            <person name="Martin F.M."/>
            <person name="Hacquard S."/>
        </authorList>
    </citation>
    <scope>NUCLEOTIDE SEQUENCE</scope>
    <source>
        <strain evidence="2">MPI-SDFR-AT-0068</strain>
    </source>
</reference>
<keyword evidence="3" id="KW-1185">Reference proteome</keyword>
<evidence type="ECO:0000313" key="3">
    <source>
        <dbReference type="Proteomes" id="UP000813427"/>
    </source>
</evidence>
<gene>
    <name evidence="2" type="ORF">BKA59DRAFT_556250</name>
</gene>
<organism evidence="2 3">
    <name type="scientific">Fusarium tricinctum</name>
    <dbReference type="NCBI Taxonomy" id="61284"/>
    <lineage>
        <taxon>Eukaryota</taxon>
        <taxon>Fungi</taxon>
        <taxon>Dikarya</taxon>
        <taxon>Ascomycota</taxon>
        <taxon>Pezizomycotina</taxon>
        <taxon>Sordariomycetes</taxon>
        <taxon>Hypocreomycetidae</taxon>
        <taxon>Hypocreales</taxon>
        <taxon>Nectriaceae</taxon>
        <taxon>Fusarium</taxon>
        <taxon>Fusarium tricinctum species complex</taxon>
    </lineage>
</organism>
<dbReference type="PANTHER" id="PTHR33112">
    <property type="entry name" value="DOMAIN PROTEIN, PUTATIVE-RELATED"/>
    <property type="match status" value="1"/>
</dbReference>
<evidence type="ECO:0000313" key="2">
    <source>
        <dbReference type="EMBL" id="KAH7246574.1"/>
    </source>
</evidence>
<dbReference type="Proteomes" id="UP000813427">
    <property type="component" value="Unassembled WGS sequence"/>
</dbReference>
<dbReference type="InterPro" id="IPR010730">
    <property type="entry name" value="HET"/>
</dbReference>
<evidence type="ECO:0000259" key="1">
    <source>
        <dbReference type="Pfam" id="PF06985"/>
    </source>
</evidence>
<sequence>MNICSFCLPALKVPSQLPILPKSWVTGISPFAPCDTPYLLWWDINLPPIDQVGLSHHSSLNSLSRSADNCPLCRFILRKVETFIAGFKDMEQDAASKAFFVDSHGHGLPTEWSLKLVPRFDGADGFSVVANSSNKGILYLVAVVGFCVEAEQSRYSITDPLVYDDNNQEISYLGRLQGARVDPDAGSKTALSIATGWHRHCLSNHDDCRPRQGPLPSRLLDLNAFDDPKRIRLCETQTITTADPYIALSHCWGDDTASQVKTTRATLPSHLKSLDIQTLSQSFQDAIKVTRHLGVQFLWIDSLCICQGDPDDWARESANMHQVYAGALLTIAADSAPGSTHGFINRRERLHVPIQLKLTLENASRIDSTRSDVTEISAYAFDFPPSKTYTRRYLLDLIDEPLTSRAWAMQERLLSPRLLHFARGQLFYECNYHFLSEDGIEISGRWNSLIVGGDKTITERSKNSRTSSIHQLWYIILQDFTDRQLTAKTDWLPAISGLASLVREKISTQAALHGAVHGQQQIDYVAGLWSDALVEGLGWVATQQRGNHMAMPDERPLPGDKGYIAPTWSPASFYGFSFHGDNTDSWADVAVVTGFNVTPKNKQNLLGEVVDGWISLRAPMVKLTISRLPDDDTRTSAGCMRLSTPHGDQYGTTVEWDDNREETQELRSWVQNTEIFALFLSVDEHADSIPWYKALLIAPVSRLNVVRPGLEEFRRVGIAK</sequence>